<dbReference type="InterPro" id="IPR045372">
    <property type="entry name" value="YidB"/>
</dbReference>
<keyword evidence="2" id="KW-1185">Reference proteome</keyword>
<gene>
    <name evidence="1" type="ORF">SFMTTN_0616</name>
</gene>
<dbReference type="Proteomes" id="UP000286806">
    <property type="component" value="Unassembled WGS sequence"/>
</dbReference>
<name>A0A401JAW4_9PROT</name>
<dbReference type="Pfam" id="PF20159">
    <property type="entry name" value="YidB"/>
    <property type="match status" value="1"/>
</dbReference>
<evidence type="ECO:0008006" key="3">
    <source>
        <dbReference type="Google" id="ProtNLM"/>
    </source>
</evidence>
<comment type="caution">
    <text evidence="1">The sequence shown here is derived from an EMBL/GenBank/DDBJ whole genome shotgun (WGS) entry which is preliminary data.</text>
</comment>
<dbReference type="RefSeq" id="WP_124703658.1">
    <property type="nucleotide sequence ID" value="NZ_BGOW01000003.1"/>
</dbReference>
<proteinExistence type="predicted"/>
<protein>
    <recommendedName>
        <fullName evidence="3">DUF937 domain-containing protein</fullName>
    </recommendedName>
</protein>
<evidence type="ECO:0000313" key="2">
    <source>
        <dbReference type="Proteomes" id="UP000286806"/>
    </source>
</evidence>
<dbReference type="AlphaFoldDB" id="A0A401JAW4"/>
<accession>A0A401JAW4</accession>
<sequence length="137" mass="13666">MGLFDEALNMVKGQMVGGEESQSGLMSVVLGLVNNQQSGGLAGLISQLSQGGLGSAVSSWVGTGENQPVSGEAIQQALGSSKIQELAAQAGVSPDALSSGLAQMLPGVVDKLTPNGKVPSGDLVEQGMALLKGKLFG</sequence>
<dbReference type="OrthoDB" id="9795283at2"/>
<dbReference type="Gene3D" id="1.10.10.690">
    <property type="entry name" value="YidB-like"/>
    <property type="match status" value="1"/>
</dbReference>
<dbReference type="InterPro" id="IPR027405">
    <property type="entry name" value="YidB-like"/>
</dbReference>
<dbReference type="EMBL" id="BGOW01000003">
    <property type="protein sequence ID" value="GBL44815.1"/>
    <property type="molecule type" value="Genomic_DNA"/>
</dbReference>
<evidence type="ECO:0000313" key="1">
    <source>
        <dbReference type="EMBL" id="GBL44815.1"/>
    </source>
</evidence>
<reference evidence="1 2" key="1">
    <citation type="journal article" date="2019" name="Front. Microbiol.">
        <title>Genomes of Neutrophilic Sulfur-Oxidizing Chemolithoautotrophs Representing 9 Proteobacterial Species From 8 Genera.</title>
        <authorList>
            <person name="Watanabe T."/>
            <person name="Kojima H."/>
            <person name="Umezawa K."/>
            <person name="Hori C."/>
            <person name="Takasuka T.E."/>
            <person name="Kato Y."/>
            <person name="Fukui M."/>
        </authorList>
    </citation>
    <scope>NUCLEOTIDE SEQUENCE [LARGE SCALE GENOMIC DNA]</scope>
    <source>
        <strain evidence="1 2">TTN</strain>
    </source>
</reference>
<dbReference type="SUPFAM" id="SSF140804">
    <property type="entry name" value="YidB-like"/>
    <property type="match status" value="1"/>
</dbReference>
<organism evidence="1 2">
    <name type="scientific">Sulfuriferula multivorans</name>
    <dbReference type="NCBI Taxonomy" id="1559896"/>
    <lineage>
        <taxon>Bacteria</taxon>
        <taxon>Pseudomonadati</taxon>
        <taxon>Pseudomonadota</taxon>
        <taxon>Betaproteobacteria</taxon>
        <taxon>Nitrosomonadales</taxon>
        <taxon>Sulfuricellaceae</taxon>
        <taxon>Sulfuriferula</taxon>
    </lineage>
</organism>